<dbReference type="Pfam" id="PF13343">
    <property type="entry name" value="SBP_bac_6"/>
    <property type="match status" value="1"/>
</dbReference>
<dbReference type="AlphaFoldDB" id="F1TCD3"/>
<dbReference type="EMBL" id="ACXX02000005">
    <property type="protein sequence ID" value="EGD48048.1"/>
    <property type="molecule type" value="Genomic_DNA"/>
</dbReference>
<keyword evidence="3" id="KW-1185">Reference proteome</keyword>
<dbReference type="Gene3D" id="3.40.190.10">
    <property type="entry name" value="Periplasmic binding protein-like II"/>
    <property type="match status" value="1"/>
</dbReference>
<comment type="caution">
    <text evidence="2">The sequence shown here is derived from an EMBL/GenBank/DDBJ whole genome shotgun (WGS) entry which is preliminary data.</text>
</comment>
<reference evidence="2" key="1">
    <citation type="submission" date="2009-07" db="EMBL/GenBank/DDBJ databases">
        <authorList>
            <consortium name="US DOE Joint Genome Institute (JGI-PGF)"/>
            <person name="Lucas S."/>
            <person name="Copeland A."/>
            <person name="Lapidus A."/>
            <person name="Glavina del Rio T."/>
            <person name="Tice H."/>
            <person name="Bruce D."/>
            <person name="Goodwin L."/>
            <person name="Pitluck S."/>
            <person name="Larimer F."/>
            <person name="Land M.L."/>
            <person name="Mouttaki H."/>
            <person name="He Z."/>
            <person name="Zhou J."/>
            <person name="Hemme C.L."/>
        </authorList>
    </citation>
    <scope>NUCLEOTIDE SEQUENCE</scope>
    <source>
        <strain evidence="2">DSM 2782</strain>
    </source>
</reference>
<organism evidence="2 3">
    <name type="scientific">Ruminiclostridium papyrosolvens DSM 2782</name>
    <dbReference type="NCBI Taxonomy" id="588581"/>
    <lineage>
        <taxon>Bacteria</taxon>
        <taxon>Bacillati</taxon>
        <taxon>Bacillota</taxon>
        <taxon>Clostridia</taxon>
        <taxon>Eubacteriales</taxon>
        <taxon>Oscillospiraceae</taxon>
        <taxon>Ruminiclostridium</taxon>
    </lineage>
</organism>
<protein>
    <recommendedName>
        <fullName evidence="4">Extracellular solute-binding protein family 1</fullName>
    </recommendedName>
</protein>
<dbReference type="STRING" id="588581.Cpap_2735"/>
<evidence type="ECO:0000313" key="3">
    <source>
        <dbReference type="Proteomes" id="UP000003860"/>
    </source>
</evidence>
<keyword evidence="1" id="KW-0732">Signal</keyword>
<evidence type="ECO:0008006" key="4">
    <source>
        <dbReference type="Google" id="ProtNLM"/>
    </source>
</evidence>
<proteinExistence type="predicted"/>
<dbReference type="PANTHER" id="PTHR30006">
    <property type="entry name" value="THIAMINE-BINDING PERIPLASMIC PROTEIN-RELATED"/>
    <property type="match status" value="1"/>
</dbReference>
<accession>F1TCD3</accession>
<evidence type="ECO:0000256" key="1">
    <source>
        <dbReference type="ARBA" id="ARBA00022729"/>
    </source>
</evidence>
<reference evidence="2" key="2">
    <citation type="submission" date="2011-01" db="EMBL/GenBank/DDBJ databases">
        <title>The Non-contiguous Finished genome of Clostridium papyrosolvens.</title>
        <authorList>
            <person name="Lucas S."/>
            <person name="Copeland A."/>
            <person name="Lapidus A."/>
            <person name="Cheng J.-F."/>
            <person name="Goodwin L."/>
            <person name="Pitluck S."/>
            <person name="Misra M."/>
            <person name="Chertkov O."/>
            <person name="Detter J.C."/>
            <person name="Han C."/>
            <person name="Tapia R."/>
            <person name="Land M."/>
            <person name="Hauser L."/>
            <person name="Kyrpides N."/>
            <person name="Ivanova N."/>
            <person name="Pagani I."/>
            <person name="Mouttaki H."/>
            <person name="He Z."/>
            <person name="Zhou J."/>
            <person name="Hemme C.L."/>
            <person name="Woyke T."/>
        </authorList>
    </citation>
    <scope>NUCLEOTIDE SEQUENCE [LARGE SCALE GENOMIC DNA]</scope>
    <source>
        <strain evidence="2">DSM 2782</strain>
    </source>
</reference>
<dbReference type="PANTHER" id="PTHR30006:SF2">
    <property type="entry name" value="ABC TRANSPORTER SUBSTRATE-BINDING PROTEIN"/>
    <property type="match status" value="1"/>
</dbReference>
<dbReference type="SUPFAM" id="SSF53850">
    <property type="entry name" value="Periplasmic binding protein-like II"/>
    <property type="match status" value="1"/>
</dbReference>
<evidence type="ECO:0000313" key="2">
    <source>
        <dbReference type="EMBL" id="EGD48048.1"/>
    </source>
</evidence>
<dbReference type="eggNOG" id="COG1840">
    <property type="taxonomic scope" value="Bacteria"/>
</dbReference>
<sequence>MNTISKNNFMSDILKSYPETTDRMNLLALLPCPLKLPLQEAFSKFVQKNNLKNLEYLIEGNANNQYSYYSFVEQLEDIDEIPDIVISPGINSFYYKNFVDKFIDKGLFVSVSQNTPNNLLSQIGVNDPGGNYTVIAMNLLVMVVDKLKIGNQSIPQSWGDLLQPEFEKKVAIRGQNNSFCETTLLTLFKQFGFEGVRKLGKAVKYGWHPSQMAKLAGSNSNDSPVISVMPYFFTKTIKHKENVEVVWPKDGAIISPVTMLVKADKAKELKQITEFFTGAEVGRICAAASFPTMHPEIDNKLPQSANLNWIGWEFIKEYDIGGLMTDLNRQFLKAFI</sequence>
<gene>
    <name evidence="2" type="ORF">Cpap_2735</name>
</gene>
<name>F1TCD3_9FIRM</name>
<dbReference type="RefSeq" id="WP_004618879.1">
    <property type="nucleotide sequence ID" value="NZ_ACXX02000005.1"/>
</dbReference>
<dbReference type="Proteomes" id="UP000003860">
    <property type="component" value="Unassembled WGS sequence"/>
</dbReference>